<reference evidence="2" key="1">
    <citation type="journal article" date="2021" name="Sci. Rep.">
        <title>Diploid genomic architecture of Nitzschia inconspicua, an elite biomass production diatom.</title>
        <authorList>
            <person name="Oliver A."/>
            <person name="Podell S."/>
            <person name="Pinowska A."/>
            <person name="Traller J.C."/>
            <person name="Smith S.R."/>
            <person name="McClure R."/>
            <person name="Beliaev A."/>
            <person name="Bohutskyi P."/>
            <person name="Hill E.A."/>
            <person name="Rabines A."/>
            <person name="Zheng H."/>
            <person name="Allen L.Z."/>
            <person name="Kuo A."/>
            <person name="Grigoriev I.V."/>
            <person name="Allen A.E."/>
            <person name="Hazlebeck D."/>
            <person name="Allen E.E."/>
        </authorList>
    </citation>
    <scope>NUCLEOTIDE SEQUENCE</scope>
    <source>
        <strain evidence="2">Hildebrandi</strain>
    </source>
</reference>
<gene>
    <name evidence="2" type="ORF">IV203_030892</name>
</gene>
<evidence type="ECO:0000313" key="2">
    <source>
        <dbReference type="EMBL" id="KAG7368149.1"/>
    </source>
</evidence>
<dbReference type="AlphaFoldDB" id="A0A9K3LT72"/>
<dbReference type="OrthoDB" id="45742at2759"/>
<feature type="compositionally biased region" description="Low complexity" evidence="1">
    <location>
        <begin position="288"/>
        <end position="297"/>
    </location>
</feature>
<dbReference type="Proteomes" id="UP000693970">
    <property type="component" value="Unassembled WGS sequence"/>
</dbReference>
<accession>A0A9K3LT72</accession>
<feature type="region of interest" description="Disordered" evidence="1">
    <location>
        <begin position="79"/>
        <end position="108"/>
    </location>
</feature>
<name>A0A9K3LT72_9STRA</name>
<sequence length="297" mass="33368">MNRGFYYPLRRLYSSLVQPFAQTRMVGQPSLTLFPPNNSRGGHVDKSNGMNNCILIRHDHGGSPVVIFVGIRSFSSSMNNNNSNSSSSNNNSNNGQQSNKIPSPNSLTNGGMKSMAYVHPLSQIILEYLQDCRHEWVIHHGLDQSLTLHRDGSFVLKFGATTSKKDGTTGKTEKTTSSLTKEDTDDDKNKSTQQNDTTTTTTTPKDDEQEDDDKIWTSYDEEEKKHWLTVQKQSIHQRFLLQDNMLPAWHGNKKSLPERIHSSVDAMIRAVDRLDGIGLATSTSPPKQQQQQQRHGK</sequence>
<evidence type="ECO:0000256" key="1">
    <source>
        <dbReference type="SAM" id="MobiDB-lite"/>
    </source>
</evidence>
<proteinExistence type="predicted"/>
<evidence type="ECO:0000313" key="3">
    <source>
        <dbReference type="Proteomes" id="UP000693970"/>
    </source>
</evidence>
<feature type="compositionally biased region" description="Basic and acidic residues" evidence="1">
    <location>
        <begin position="163"/>
        <end position="174"/>
    </location>
</feature>
<feature type="compositionally biased region" description="Polar residues" evidence="1">
    <location>
        <begin position="95"/>
        <end position="108"/>
    </location>
</feature>
<feature type="compositionally biased region" description="Low complexity" evidence="1">
    <location>
        <begin position="79"/>
        <end position="94"/>
    </location>
</feature>
<comment type="caution">
    <text evidence="2">The sequence shown here is derived from an EMBL/GenBank/DDBJ whole genome shotgun (WGS) entry which is preliminary data.</text>
</comment>
<reference evidence="2" key="2">
    <citation type="submission" date="2021-04" db="EMBL/GenBank/DDBJ databases">
        <authorList>
            <person name="Podell S."/>
        </authorList>
    </citation>
    <scope>NUCLEOTIDE SEQUENCE</scope>
    <source>
        <strain evidence="2">Hildebrandi</strain>
    </source>
</reference>
<feature type="region of interest" description="Disordered" evidence="1">
    <location>
        <begin position="161"/>
        <end position="212"/>
    </location>
</feature>
<keyword evidence="3" id="KW-1185">Reference proteome</keyword>
<protein>
    <submittedName>
        <fullName evidence="2">Uncharacterized protein</fullName>
    </submittedName>
</protein>
<feature type="region of interest" description="Disordered" evidence="1">
    <location>
        <begin position="278"/>
        <end position="297"/>
    </location>
</feature>
<organism evidence="2 3">
    <name type="scientific">Nitzschia inconspicua</name>
    <dbReference type="NCBI Taxonomy" id="303405"/>
    <lineage>
        <taxon>Eukaryota</taxon>
        <taxon>Sar</taxon>
        <taxon>Stramenopiles</taxon>
        <taxon>Ochrophyta</taxon>
        <taxon>Bacillariophyta</taxon>
        <taxon>Bacillariophyceae</taxon>
        <taxon>Bacillariophycidae</taxon>
        <taxon>Bacillariales</taxon>
        <taxon>Bacillariaceae</taxon>
        <taxon>Nitzschia</taxon>
    </lineage>
</organism>
<dbReference type="EMBL" id="JAGRRH010000006">
    <property type="protein sequence ID" value="KAG7368149.1"/>
    <property type="molecule type" value="Genomic_DNA"/>
</dbReference>
<feature type="compositionally biased region" description="Low complexity" evidence="1">
    <location>
        <begin position="192"/>
        <end position="203"/>
    </location>
</feature>